<evidence type="ECO:0000256" key="1">
    <source>
        <dbReference type="ARBA" id="ARBA00007884"/>
    </source>
</evidence>
<protein>
    <submittedName>
        <fullName evidence="3">NADH:ubiquinone oxidoreductase complex I intermediate-associated protein 30</fullName>
    </submittedName>
</protein>
<feature type="non-terminal residue" evidence="3">
    <location>
        <position position="1"/>
    </location>
</feature>
<dbReference type="PANTHER" id="PTHR13194">
    <property type="entry name" value="COMPLEX I INTERMEDIATE-ASSOCIATED PROTEIN 30"/>
    <property type="match status" value="1"/>
</dbReference>
<keyword evidence="3" id="KW-0830">Ubiquinone</keyword>
<gene>
    <name evidence="3" type="ORF">FISHEDRAFT_35586</name>
</gene>
<comment type="similarity">
    <text evidence="1">Belongs to the CIA30 family.</text>
</comment>
<name>A0A0D7AL89_9AGAR</name>
<dbReference type="InterPro" id="IPR039131">
    <property type="entry name" value="NDUFAF1"/>
</dbReference>
<dbReference type="GO" id="GO:0010257">
    <property type="term" value="P:NADH dehydrogenase complex assembly"/>
    <property type="evidence" value="ECO:0007669"/>
    <property type="project" value="TreeGrafter"/>
</dbReference>
<dbReference type="Proteomes" id="UP000054144">
    <property type="component" value="Unassembled WGS sequence"/>
</dbReference>
<dbReference type="GO" id="GO:0051082">
    <property type="term" value="F:unfolded protein binding"/>
    <property type="evidence" value="ECO:0007669"/>
    <property type="project" value="TreeGrafter"/>
</dbReference>
<keyword evidence="4" id="KW-1185">Reference proteome</keyword>
<evidence type="ECO:0000313" key="4">
    <source>
        <dbReference type="Proteomes" id="UP000054144"/>
    </source>
</evidence>
<reference evidence="3 4" key="1">
    <citation type="journal article" date="2015" name="Fungal Genet. Biol.">
        <title>Evolution of novel wood decay mechanisms in Agaricales revealed by the genome sequences of Fistulina hepatica and Cylindrobasidium torrendii.</title>
        <authorList>
            <person name="Floudas D."/>
            <person name="Held B.W."/>
            <person name="Riley R."/>
            <person name="Nagy L.G."/>
            <person name="Koehler G."/>
            <person name="Ransdell A.S."/>
            <person name="Younus H."/>
            <person name="Chow J."/>
            <person name="Chiniquy J."/>
            <person name="Lipzen A."/>
            <person name="Tritt A."/>
            <person name="Sun H."/>
            <person name="Haridas S."/>
            <person name="LaButti K."/>
            <person name="Ohm R.A."/>
            <person name="Kues U."/>
            <person name="Blanchette R.A."/>
            <person name="Grigoriev I.V."/>
            <person name="Minto R.E."/>
            <person name="Hibbett D.S."/>
        </authorList>
    </citation>
    <scope>NUCLEOTIDE SEQUENCE [LARGE SCALE GENOMIC DNA]</scope>
    <source>
        <strain evidence="3 4">ATCC 64428</strain>
    </source>
</reference>
<accession>A0A0D7AL89</accession>
<dbReference type="SUPFAM" id="SSF49785">
    <property type="entry name" value="Galactose-binding domain-like"/>
    <property type="match status" value="1"/>
</dbReference>
<dbReference type="Pfam" id="PF08547">
    <property type="entry name" value="CIA30"/>
    <property type="match status" value="1"/>
</dbReference>
<dbReference type="OrthoDB" id="426386at2759"/>
<dbReference type="AlphaFoldDB" id="A0A0D7AL89"/>
<evidence type="ECO:0000259" key="2">
    <source>
        <dbReference type="Pfam" id="PF08547"/>
    </source>
</evidence>
<feature type="domain" description="NADH:ubiquinone oxidoreductase intermediate-associated protein 30" evidence="2">
    <location>
        <begin position="6"/>
        <end position="175"/>
    </location>
</feature>
<dbReference type="PANTHER" id="PTHR13194:SF19">
    <property type="entry name" value="NAD(P)-BINDING ROSSMANN-FOLD SUPERFAMILY PROTEIN"/>
    <property type="match status" value="1"/>
</dbReference>
<dbReference type="EMBL" id="KN881644">
    <property type="protein sequence ID" value="KIY52317.1"/>
    <property type="molecule type" value="Genomic_DNA"/>
</dbReference>
<proteinExistence type="inferred from homology"/>
<dbReference type="InterPro" id="IPR008979">
    <property type="entry name" value="Galactose-bd-like_sf"/>
</dbReference>
<evidence type="ECO:0000313" key="3">
    <source>
        <dbReference type="EMBL" id="KIY52317.1"/>
    </source>
</evidence>
<sequence length="209" mass="23507">APWCEEEWTAVDDRVRGGKSRSHMTIDKDSLQARFFGHLEITFQQSGSCGGAGFASQSYMKPIHAPELHYCGILLLVKHDVSAPEREFHLVLKTTLPRRRPDGWRESNITYERSFSPPHEGKSMHIVFPWDCFYPSYRGSPAPDAPPLDPAEIKELTIMCRSGFGKQHGDFSLFICKVGLVTTHKTGFVKVVDKIVGAIRRLFTCGVNV</sequence>
<dbReference type="InterPro" id="IPR013857">
    <property type="entry name" value="NADH-UbQ_OxRdtase-assoc_prot30"/>
</dbReference>
<organism evidence="3 4">
    <name type="scientific">Fistulina hepatica ATCC 64428</name>
    <dbReference type="NCBI Taxonomy" id="1128425"/>
    <lineage>
        <taxon>Eukaryota</taxon>
        <taxon>Fungi</taxon>
        <taxon>Dikarya</taxon>
        <taxon>Basidiomycota</taxon>
        <taxon>Agaricomycotina</taxon>
        <taxon>Agaricomycetes</taxon>
        <taxon>Agaricomycetidae</taxon>
        <taxon>Agaricales</taxon>
        <taxon>Fistulinaceae</taxon>
        <taxon>Fistulina</taxon>
    </lineage>
</organism>